<evidence type="ECO:0000313" key="2">
    <source>
        <dbReference type="EMBL" id="KLO14060.1"/>
    </source>
</evidence>
<evidence type="ECO:0000313" key="3">
    <source>
        <dbReference type="Proteomes" id="UP000053477"/>
    </source>
</evidence>
<dbReference type="InterPro" id="IPR058913">
    <property type="entry name" value="Integrase_dom_put"/>
</dbReference>
<evidence type="ECO:0000259" key="1">
    <source>
        <dbReference type="Pfam" id="PF24764"/>
    </source>
</evidence>
<dbReference type="AlphaFoldDB" id="A0A0H2RQ15"/>
<reference evidence="2 3" key="1">
    <citation type="submission" date="2015-04" db="EMBL/GenBank/DDBJ databases">
        <title>Complete genome sequence of Schizopora paradoxa KUC8140, a cosmopolitan wood degrader in East Asia.</title>
        <authorList>
            <consortium name="DOE Joint Genome Institute"/>
            <person name="Min B."/>
            <person name="Park H."/>
            <person name="Jang Y."/>
            <person name="Kim J.-J."/>
            <person name="Kim K.H."/>
            <person name="Pangilinan J."/>
            <person name="Lipzen A."/>
            <person name="Riley R."/>
            <person name="Grigoriev I.V."/>
            <person name="Spatafora J.W."/>
            <person name="Choi I.-G."/>
        </authorList>
    </citation>
    <scope>NUCLEOTIDE SEQUENCE [LARGE SCALE GENOMIC DNA]</scope>
    <source>
        <strain evidence="2 3">KUC8140</strain>
    </source>
</reference>
<feature type="domain" description="Integrase core" evidence="1">
    <location>
        <begin position="1"/>
        <end position="106"/>
    </location>
</feature>
<dbReference type="PANTHER" id="PTHR46791">
    <property type="entry name" value="EXPRESSED PROTEIN"/>
    <property type="match status" value="1"/>
</dbReference>
<protein>
    <recommendedName>
        <fullName evidence="1">Integrase core domain-containing protein</fullName>
    </recommendedName>
</protein>
<dbReference type="PANTHER" id="PTHR46791:SF5">
    <property type="entry name" value="CLR5 DOMAIN-CONTAINING PROTEIN-RELATED"/>
    <property type="match status" value="1"/>
</dbReference>
<keyword evidence="3" id="KW-1185">Reference proteome</keyword>
<name>A0A0H2RQ15_9AGAM</name>
<sequence length="222" mass="25971">MEQMRGLDRGSYIWGPSVHNTRIERLWYDVTHGFGRKWKEFFWDLEIHHGLNVSFRSHKWLLSYLFLQGLNEDAQDWAAAWNAHTISLRGERNMSPRELWLFGTHQHGARGLEQRFEPINEQVAVPEEYGIDWEVMEDEEMMEHFQEHNNALSLPASAPTTLASVPCEPADCPLTREQIVLLELELIQLGVNRATRDMLARRIVWQQALTICSRMNDVFRTG</sequence>
<gene>
    <name evidence="2" type="ORF">SCHPADRAFT_915029</name>
</gene>
<proteinExistence type="predicted"/>
<accession>A0A0H2RQ15</accession>
<dbReference type="EMBL" id="KQ085949">
    <property type="protein sequence ID" value="KLO14060.1"/>
    <property type="molecule type" value="Genomic_DNA"/>
</dbReference>
<dbReference type="Proteomes" id="UP000053477">
    <property type="component" value="Unassembled WGS sequence"/>
</dbReference>
<organism evidence="2 3">
    <name type="scientific">Schizopora paradoxa</name>
    <dbReference type="NCBI Taxonomy" id="27342"/>
    <lineage>
        <taxon>Eukaryota</taxon>
        <taxon>Fungi</taxon>
        <taxon>Dikarya</taxon>
        <taxon>Basidiomycota</taxon>
        <taxon>Agaricomycotina</taxon>
        <taxon>Agaricomycetes</taxon>
        <taxon>Hymenochaetales</taxon>
        <taxon>Schizoporaceae</taxon>
        <taxon>Schizopora</taxon>
    </lineage>
</organism>
<dbReference type="STRING" id="27342.A0A0H2RQ15"/>
<dbReference type="Pfam" id="PF24764">
    <property type="entry name" value="rva_4"/>
    <property type="match status" value="1"/>
</dbReference>
<dbReference type="InParanoid" id="A0A0H2RQ15"/>
<dbReference type="OrthoDB" id="3353107at2759"/>